<name>A0A225N3G5_9BURK</name>
<proteinExistence type="inferred from homology"/>
<evidence type="ECO:0000256" key="1">
    <source>
        <dbReference type="PROSITE-ProRule" id="PRU00285"/>
    </source>
</evidence>
<organism evidence="4 5">
    <name type="scientific">Candidimonas nitroreducens</name>
    <dbReference type="NCBI Taxonomy" id="683354"/>
    <lineage>
        <taxon>Bacteria</taxon>
        <taxon>Pseudomonadati</taxon>
        <taxon>Pseudomonadota</taxon>
        <taxon>Betaproteobacteria</taxon>
        <taxon>Burkholderiales</taxon>
        <taxon>Alcaligenaceae</taxon>
        <taxon>Candidimonas</taxon>
    </lineage>
</organism>
<comment type="similarity">
    <text evidence="1 2">Belongs to the small heat shock protein (HSP20) family.</text>
</comment>
<evidence type="ECO:0000313" key="4">
    <source>
        <dbReference type="EMBL" id="OWT66411.1"/>
    </source>
</evidence>
<dbReference type="CDD" id="cd06464">
    <property type="entry name" value="ACD_sHsps-like"/>
    <property type="match status" value="1"/>
</dbReference>
<keyword evidence="5" id="KW-1185">Reference proteome</keyword>
<evidence type="ECO:0000259" key="3">
    <source>
        <dbReference type="PROSITE" id="PS01031"/>
    </source>
</evidence>
<dbReference type="SUPFAM" id="SSF49764">
    <property type="entry name" value="HSP20-like chaperones"/>
    <property type="match status" value="1"/>
</dbReference>
<comment type="caution">
    <text evidence="4">The sequence shown here is derived from an EMBL/GenBank/DDBJ whole genome shotgun (WGS) entry which is preliminary data.</text>
</comment>
<dbReference type="Gene3D" id="2.60.40.790">
    <property type="match status" value="1"/>
</dbReference>
<accession>A0A225N3G5</accession>
<dbReference type="InterPro" id="IPR002068">
    <property type="entry name" value="A-crystallin/Hsp20_dom"/>
</dbReference>
<sequence>MANHLTRFNPFGDLARFDALRDFDDVFRNFRLAVPSAEANAPRITLDVNENDQAYVVSAEVPGAKKEDVKVSVEGNTVSIRVETRRDNENKQGDAVLRRERYYGVQSRAFSLPHDIDDAGATAKYADGVLELTLPKKSGRDGAKILEIQ</sequence>
<dbReference type="RefSeq" id="WP_088601537.1">
    <property type="nucleotide sequence ID" value="NZ_NJIH01000001.1"/>
</dbReference>
<evidence type="ECO:0000313" key="5">
    <source>
        <dbReference type="Proteomes" id="UP000214603"/>
    </source>
</evidence>
<dbReference type="EMBL" id="NJIH01000001">
    <property type="protein sequence ID" value="OWT66411.1"/>
    <property type="molecule type" value="Genomic_DNA"/>
</dbReference>
<dbReference type="OrthoDB" id="9808910at2"/>
<dbReference type="AlphaFoldDB" id="A0A225N3G5"/>
<dbReference type="PANTHER" id="PTHR11527">
    <property type="entry name" value="HEAT-SHOCK PROTEIN 20 FAMILY MEMBER"/>
    <property type="match status" value="1"/>
</dbReference>
<dbReference type="Proteomes" id="UP000214603">
    <property type="component" value="Unassembled WGS sequence"/>
</dbReference>
<dbReference type="Pfam" id="PF00011">
    <property type="entry name" value="HSP20"/>
    <property type="match status" value="1"/>
</dbReference>
<gene>
    <name evidence="4" type="ORF">CEY11_01375</name>
</gene>
<evidence type="ECO:0000256" key="2">
    <source>
        <dbReference type="RuleBase" id="RU003616"/>
    </source>
</evidence>
<protein>
    <recommendedName>
        <fullName evidence="3">SHSP domain-containing protein</fullName>
    </recommendedName>
</protein>
<reference evidence="5" key="1">
    <citation type="submission" date="2017-06" db="EMBL/GenBank/DDBJ databases">
        <title>Herbaspirillum phytohormonus sp. nov., isolated from the root nodule of Robinia pseudoacacia in lead-zinc mine.</title>
        <authorList>
            <person name="Fan M."/>
            <person name="Lin Y."/>
        </authorList>
    </citation>
    <scope>NUCLEOTIDE SEQUENCE [LARGE SCALE GENOMIC DNA]</scope>
    <source>
        <strain evidence="5">SC-089</strain>
    </source>
</reference>
<dbReference type="InterPro" id="IPR008978">
    <property type="entry name" value="HSP20-like_chaperone"/>
</dbReference>
<dbReference type="InterPro" id="IPR031107">
    <property type="entry name" value="Small_HSP"/>
</dbReference>
<dbReference type="PROSITE" id="PS01031">
    <property type="entry name" value="SHSP"/>
    <property type="match status" value="1"/>
</dbReference>
<feature type="domain" description="SHSP" evidence="3">
    <location>
        <begin position="35"/>
        <end position="149"/>
    </location>
</feature>